<organism evidence="3 4">
    <name type="scientific">Actinomadura madurae</name>
    <dbReference type="NCBI Taxonomy" id="1993"/>
    <lineage>
        <taxon>Bacteria</taxon>
        <taxon>Bacillati</taxon>
        <taxon>Actinomycetota</taxon>
        <taxon>Actinomycetes</taxon>
        <taxon>Streptosporangiales</taxon>
        <taxon>Thermomonosporaceae</taxon>
        <taxon>Actinomadura</taxon>
    </lineage>
</organism>
<evidence type="ECO:0000259" key="2">
    <source>
        <dbReference type="PROSITE" id="PS50234"/>
    </source>
</evidence>
<gene>
    <name evidence="3" type="ORF">SAMN04489713_103179</name>
</gene>
<dbReference type="PROSITE" id="PS50234">
    <property type="entry name" value="VWFA"/>
    <property type="match status" value="1"/>
</dbReference>
<dbReference type="Proteomes" id="UP000183413">
    <property type="component" value="Unassembled WGS sequence"/>
</dbReference>
<feature type="domain" description="VWFA" evidence="2">
    <location>
        <begin position="349"/>
        <end position="545"/>
    </location>
</feature>
<keyword evidence="1" id="KW-0472">Membrane</keyword>
<keyword evidence="1" id="KW-0812">Transmembrane</keyword>
<protein>
    <submittedName>
        <fullName evidence="3">von Willebrand factor type A domain-containing protein</fullName>
    </submittedName>
</protein>
<dbReference type="AlphaFoldDB" id="A0A1I5C8U6"/>
<keyword evidence="1" id="KW-1133">Transmembrane helix</keyword>
<dbReference type="SUPFAM" id="SSF53300">
    <property type="entry name" value="vWA-like"/>
    <property type="match status" value="1"/>
</dbReference>
<evidence type="ECO:0000313" key="3">
    <source>
        <dbReference type="EMBL" id="SFN83377.1"/>
    </source>
</evidence>
<accession>A0A1I5C8U6</accession>
<sequence length="555" mass="58595">MAPRPVRPLVHEGPVSVNPLFRHARRSRDQVTVAAAMALAVGLLLGGGGWALAMRDTGCDGTRQWLSVTADPAVAPVALSAADRFNADRRSAGECASVRVVAGDSGETAGVFRAARGTPDVWIPDSSLWPDLVGRTAAGKAPSVASSPIVFAVSTATASRYRTELERQSWNAFQERRNAPGFQLRLPDPVRTGSGMASLLAIQASAGSGKGALDRFTAVLRTATTLPNGQGAESVFSGQSEAASTVAVVPEQVVLQHDKGGAEQITAVYPRAGTPYLDFPYVVATTDAKRKRVADGFLAELRSARTAGDLKRAGLRGPGRRTPRPLPVVRPGAAAGIQETWRKLGQGLNAIALIDPSHGGTPMPGTSGTRLDAMLKALSTGFTLVPDDASFGLWTLTGVPGRPYRQINAMGELGARTRNGGNQRLNLQEALKHIEPRQGETAGLFAAIRAAYGEVERNYEKDRLNVVLVLTAGGPRGTERTQIARTVEKLKGAFEARRPVSVIVLGFGAEAAPALRKVAAVTDGGAYKIDNPGTVMRLFLRSDQLRVCDAPRCPD</sequence>
<dbReference type="Gene3D" id="3.40.190.10">
    <property type="entry name" value="Periplasmic binding protein-like II"/>
    <property type="match status" value="2"/>
</dbReference>
<dbReference type="InParanoid" id="A0A1I5C8U6"/>
<name>A0A1I5C8U6_9ACTN</name>
<feature type="transmembrane region" description="Helical" evidence="1">
    <location>
        <begin position="31"/>
        <end position="53"/>
    </location>
</feature>
<dbReference type="InterPro" id="IPR002035">
    <property type="entry name" value="VWF_A"/>
</dbReference>
<proteinExistence type="predicted"/>
<reference evidence="3 4" key="1">
    <citation type="submission" date="2016-10" db="EMBL/GenBank/DDBJ databases">
        <authorList>
            <person name="de Groot N.N."/>
        </authorList>
    </citation>
    <scope>NUCLEOTIDE SEQUENCE [LARGE SCALE GENOMIC DNA]</scope>
    <source>
        <strain evidence="3 4">DSM 43067</strain>
    </source>
</reference>
<dbReference type="InterPro" id="IPR036465">
    <property type="entry name" value="vWFA_dom_sf"/>
</dbReference>
<evidence type="ECO:0000256" key="1">
    <source>
        <dbReference type="SAM" id="Phobius"/>
    </source>
</evidence>
<dbReference type="eggNOG" id="COG2304">
    <property type="taxonomic scope" value="Bacteria"/>
</dbReference>
<dbReference type="Pfam" id="PF13531">
    <property type="entry name" value="SBP_bac_11"/>
    <property type="match status" value="1"/>
</dbReference>
<dbReference type="EMBL" id="FOVH01000003">
    <property type="protein sequence ID" value="SFN83377.1"/>
    <property type="molecule type" value="Genomic_DNA"/>
</dbReference>
<evidence type="ECO:0000313" key="4">
    <source>
        <dbReference type="Proteomes" id="UP000183413"/>
    </source>
</evidence>
<dbReference type="Gene3D" id="3.40.50.410">
    <property type="entry name" value="von Willebrand factor, type A domain"/>
    <property type="match status" value="1"/>
</dbReference>
<dbReference type="SUPFAM" id="SSF53850">
    <property type="entry name" value="Periplasmic binding protein-like II"/>
    <property type="match status" value="1"/>
</dbReference>
<dbReference type="STRING" id="1993.SAMN04489713_103179"/>
<keyword evidence="4" id="KW-1185">Reference proteome</keyword>